<organism evidence="1 2">
    <name type="scientific">Helicobacter didelphidarum</name>
    <dbReference type="NCBI Taxonomy" id="2040648"/>
    <lineage>
        <taxon>Bacteria</taxon>
        <taxon>Pseudomonadati</taxon>
        <taxon>Campylobacterota</taxon>
        <taxon>Epsilonproteobacteria</taxon>
        <taxon>Campylobacterales</taxon>
        <taxon>Helicobacteraceae</taxon>
        <taxon>Helicobacter</taxon>
    </lineage>
</organism>
<dbReference type="OrthoDB" id="5324574at2"/>
<dbReference type="Pfam" id="PF14113">
    <property type="entry name" value="Tae4"/>
    <property type="match status" value="1"/>
</dbReference>
<dbReference type="Gene3D" id="3.90.1720.70">
    <property type="match status" value="1"/>
</dbReference>
<protein>
    <recommendedName>
        <fullName evidence="3">Type VI secretion system amidase effector protein Tae4</fullName>
    </recommendedName>
</protein>
<dbReference type="Proteomes" id="UP000256379">
    <property type="component" value="Unassembled WGS sequence"/>
</dbReference>
<evidence type="ECO:0008006" key="3">
    <source>
        <dbReference type="Google" id="ProtNLM"/>
    </source>
</evidence>
<evidence type="ECO:0000313" key="1">
    <source>
        <dbReference type="EMBL" id="RDU60086.1"/>
    </source>
</evidence>
<name>A0A3D8I507_9HELI</name>
<comment type="caution">
    <text evidence="1">The sequence shown here is derived from an EMBL/GenBank/DDBJ whole genome shotgun (WGS) entry which is preliminary data.</text>
</comment>
<accession>A0A3D8I507</accession>
<evidence type="ECO:0000313" key="2">
    <source>
        <dbReference type="Proteomes" id="UP000256379"/>
    </source>
</evidence>
<gene>
    <name evidence="1" type="ORF">CQA53_11070</name>
</gene>
<proteinExistence type="predicted"/>
<dbReference type="AlphaFoldDB" id="A0A3D8I507"/>
<reference evidence="1 2" key="1">
    <citation type="submission" date="2018-04" db="EMBL/GenBank/DDBJ databases">
        <title>Novel Campyloabacter and Helicobacter Species and Strains.</title>
        <authorList>
            <person name="Mannion A.J."/>
            <person name="Shen Z."/>
            <person name="Fox J.G."/>
        </authorList>
    </citation>
    <scope>NUCLEOTIDE SEQUENCE [LARGE SCALE GENOMIC DNA]</scope>
    <source>
        <strain evidence="1 2">MIT 17-337</strain>
    </source>
</reference>
<dbReference type="InterPro" id="IPR025562">
    <property type="entry name" value="Tae4"/>
</dbReference>
<keyword evidence="2" id="KW-1185">Reference proteome</keyword>
<dbReference type="EMBL" id="NXLQ01000102">
    <property type="protein sequence ID" value="RDU60086.1"/>
    <property type="molecule type" value="Genomic_DNA"/>
</dbReference>
<sequence>MAGGTPLLERIRYLKFFGKSPNYQNYENTCALQVSYAFNYGGMPIKNLCSIPSGALQGDNEHKYCTGVPKIKELLLNNWKRVEPYSLKNNKDFYKEFCTVKELSQILRKNQETITILNQKRVQELKKENKQFFSTLQNLHQNGIITMDIDGWRDAGGHTTFWDKEMGGFLDETNYLNDERQWVFVRELCFWKI</sequence>